<dbReference type="PROSITE" id="PS51837">
    <property type="entry name" value="LITAF"/>
    <property type="match status" value="1"/>
</dbReference>
<dbReference type="InterPro" id="IPR006629">
    <property type="entry name" value="LITAF"/>
</dbReference>
<protein>
    <recommendedName>
        <fullName evidence="9">LITAF domain-containing protein</fullName>
    </recommendedName>
</protein>
<keyword evidence="8" id="KW-1133">Transmembrane helix</keyword>
<reference evidence="10 11" key="1">
    <citation type="submission" date="2019-01" db="EMBL/GenBank/DDBJ databases">
        <title>A draft genome assembly of the solar-powered sea slug Elysia chlorotica.</title>
        <authorList>
            <person name="Cai H."/>
            <person name="Li Q."/>
            <person name="Fang X."/>
            <person name="Li J."/>
            <person name="Curtis N.E."/>
            <person name="Altenburger A."/>
            <person name="Shibata T."/>
            <person name="Feng M."/>
            <person name="Maeda T."/>
            <person name="Schwartz J.A."/>
            <person name="Shigenobu S."/>
            <person name="Lundholm N."/>
            <person name="Nishiyama T."/>
            <person name="Yang H."/>
            <person name="Hasebe M."/>
            <person name="Li S."/>
            <person name="Pierce S.K."/>
            <person name="Wang J."/>
        </authorList>
    </citation>
    <scope>NUCLEOTIDE SEQUENCE [LARGE SCALE GENOMIC DNA]</scope>
    <source>
        <strain evidence="10">EC2010</strain>
        <tissue evidence="10">Whole organism of an adult</tissue>
    </source>
</reference>
<dbReference type="PANTHER" id="PTHR23292">
    <property type="entry name" value="LIPOPOLYSACCHARIDE-INDUCED TUMOR NECROSIS FACTOR-ALPHA FACTOR"/>
    <property type="match status" value="1"/>
</dbReference>
<proteinExistence type="inferred from homology"/>
<comment type="similarity">
    <text evidence="4">Belongs to the CDIP1/LITAF family.</text>
</comment>
<dbReference type="Proteomes" id="UP000271974">
    <property type="component" value="Unassembled WGS sequence"/>
</dbReference>
<dbReference type="EMBL" id="RQTK01001632">
    <property type="protein sequence ID" value="RUS69577.1"/>
    <property type="molecule type" value="Genomic_DNA"/>
</dbReference>
<organism evidence="10 11">
    <name type="scientific">Elysia chlorotica</name>
    <name type="common">Eastern emerald elysia</name>
    <name type="synonym">Sea slug</name>
    <dbReference type="NCBI Taxonomy" id="188477"/>
    <lineage>
        <taxon>Eukaryota</taxon>
        <taxon>Metazoa</taxon>
        <taxon>Spiralia</taxon>
        <taxon>Lophotrochozoa</taxon>
        <taxon>Mollusca</taxon>
        <taxon>Gastropoda</taxon>
        <taxon>Heterobranchia</taxon>
        <taxon>Euthyneura</taxon>
        <taxon>Panpulmonata</taxon>
        <taxon>Sacoglossa</taxon>
        <taxon>Placobranchoidea</taxon>
        <taxon>Plakobranchidae</taxon>
        <taxon>Elysia</taxon>
    </lineage>
</organism>
<comment type="subcellular location">
    <subcellularLocation>
        <location evidence="2">Endosome membrane</location>
        <topology evidence="2">Peripheral membrane protein</topology>
    </subcellularLocation>
    <subcellularLocation>
        <location evidence="1">Late endosome membrane</location>
    </subcellularLocation>
    <subcellularLocation>
        <location evidence="3">Lysosome membrane</location>
        <topology evidence="3">Peripheral membrane protein</topology>
        <orientation evidence="3">Cytoplasmic side</orientation>
    </subcellularLocation>
</comment>
<dbReference type="AlphaFoldDB" id="A0A433SKB7"/>
<evidence type="ECO:0000256" key="4">
    <source>
        <dbReference type="ARBA" id="ARBA00005975"/>
    </source>
</evidence>
<keyword evidence="11" id="KW-1185">Reference proteome</keyword>
<evidence type="ECO:0000256" key="5">
    <source>
        <dbReference type="ARBA" id="ARBA00022723"/>
    </source>
</evidence>
<comment type="caution">
    <text evidence="10">The sequence shown here is derived from an EMBL/GenBank/DDBJ whole genome shotgun (WGS) entry which is preliminary data.</text>
</comment>
<dbReference type="STRING" id="188477.A0A433SKB7"/>
<dbReference type="OrthoDB" id="4713066at2759"/>
<evidence type="ECO:0000256" key="1">
    <source>
        <dbReference type="ARBA" id="ARBA00004414"/>
    </source>
</evidence>
<sequence>MADYGAVYTHPHEAQQQAPVYHSPLVIVIYGPESTTIRCQHCGEIVNTVTETKAGALTYLLSLMLFMWGCFAGCCCIPFCVNFGKNVEHSCPYCNNVVGTYKPI</sequence>
<accession>A0A433SKB7</accession>
<dbReference type="SMART" id="SM00714">
    <property type="entry name" value="LITAF"/>
    <property type="match status" value="1"/>
</dbReference>
<evidence type="ECO:0000256" key="3">
    <source>
        <dbReference type="ARBA" id="ARBA00004630"/>
    </source>
</evidence>
<evidence type="ECO:0000256" key="6">
    <source>
        <dbReference type="ARBA" id="ARBA00022833"/>
    </source>
</evidence>
<feature type="transmembrane region" description="Helical" evidence="8">
    <location>
        <begin position="56"/>
        <end position="81"/>
    </location>
</feature>
<dbReference type="Pfam" id="PF10601">
    <property type="entry name" value="zf-LITAF-like"/>
    <property type="match status" value="1"/>
</dbReference>
<dbReference type="PANTHER" id="PTHR23292:SF6">
    <property type="entry name" value="FI16602P1-RELATED"/>
    <property type="match status" value="1"/>
</dbReference>
<evidence type="ECO:0000256" key="2">
    <source>
        <dbReference type="ARBA" id="ARBA00004481"/>
    </source>
</evidence>
<evidence type="ECO:0000259" key="9">
    <source>
        <dbReference type="PROSITE" id="PS51837"/>
    </source>
</evidence>
<evidence type="ECO:0000256" key="8">
    <source>
        <dbReference type="SAM" id="Phobius"/>
    </source>
</evidence>
<keyword evidence="7 8" id="KW-0472">Membrane</keyword>
<keyword evidence="6" id="KW-0862">Zinc</keyword>
<dbReference type="GO" id="GO:0031902">
    <property type="term" value="C:late endosome membrane"/>
    <property type="evidence" value="ECO:0007669"/>
    <property type="project" value="UniProtKB-SubCell"/>
</dbReference>
<gene>
    <name evidence="10" type="ORF">EGW08_022661</name>
</gene>
<evidence type="ECO:0000313" key="11">
    <source>
        <dbReference type="Proteomes" id="UP000271974"/>
    </source>
</evidence>
<evidence type="ECO:0000313" key="10">
    <source>
        <dbReference type="EMBL" id="RUS69577.1"/>
    </source>
</evidence>
<name>A0A433SKB7_ELYCH</name>
<evidence type="ECO:0000256" key="7">
    <source>
        <dbReference type="ARBA" id="ARBA00023136"/>
    </source>
</evidence>
<dbReference type="GO" id="GO:0008270">
    <property type="term" value="F:zinc ion binding"/>
    <property type="evidence" value="ECO:0007669"/>
    <property type="project" value="TreeGrafter"/>
</dbReference>
<feature type="domain" description="LITAF" evidence="9">
    <location>
        <begin position="17"/>
        <end position="103"/>
    </location>
</feature>
<keyword evidence="8" id="KW-0812">Transmembrane</keyword>
<dbReference type="InterPro" id="IPR037519">
    <property type="entry name" value="LITAF_fam"/>
</dbReference>
<keyword evidence="5" id="KW-0479">Metal-binding</keyword>
<dbReference type="GO" id="GO:0005765">
    <property type="term" value="C:lysosomal membrane"/>
    <property type="evidence" value="ECO:0007669"/>
    <property type="project" value="UniProtKB-SubCell"/>
</dbReference>